<feature type="transmembrane region" description="Helical" evidence="1">
    <location>
        <begin position="154"/>
        <end position="174"/>
    </location>
</feature>
<feature type="transmembrane region" description="Helical" evidence="1">
    <location>
        <begin position="376"/>
        <end position="398"/>
    </location>
</feature>
<evidence type="ECO:0000313" key="2">
    <source>
        <dbReference type="EMBL" id="MCR8824997.1"/>
    </source>
</evidence>
<feature type="transmembrane region" description="Helical" evidence="1">
    <location>
        <begin position="26"/>
        <end position="53"/>
    </location>
</feature>
<dbReference type="Pfam" id="PF03929">
    <property type="entry name" value="PepSY_TM"/>
    <property type="match status" value="1"/>
</dbReference>
<dbReference type="PANTHER" id="PTHR34219">
    <property type="entry name" value="IRON-REGULATED INNER MEMBRANE PROTEIN-RELATED"/>
    <property type="match status" value="1"/>
</dbReference>
<reference evidence="2" key="1">
    <citation type="submission" date="2022-07" db="EMBL/GenBank/DDBJ databases">
        <title>Pseudosulfitobacter sp. strain AP-MA-4, whole genome sequence.</title>
        <authorList>
            <person name="Jiang Y."/>
        </authorList>
    </citation>
    <scope>NUCLEOTIDE SEQUENCE</scope>
    <source>
        <strain evidence="2">AP-MA-4</strain>
    </source>
</reference>
<keyword evidence="1" id="KW-1133">Transmembrane helix</keyword>
<evidence type="ECO:0000256" key="1">
    <source>
        <dbReference type="SAM" id="Phobius"/>
    </source>
</evidence>
<protein>
    <submittedName>
        <fullName evidence="2">PepSY domain-containing protein</fullName>
    </submittedName>
</protein>
<keyword evidence="3" id="KW-1185">Reference proteome</keyword>
<gene>
    <name evidence="2" type="ORF">NTA49_00445</name>
</gene>
<keyword evidence="1" id="KW-0812">Transmembrane</keyword>
<evidence type="ECO:0000313" key="3">
    <source>
        <dbReference type="Proteomes" id="UP001165396"/>
    </source>
</evidence>
<dbReference type="PANTHER" id="PTHR34219:SF1">
    <property type="entry name" value="PEPSY DOMAIN-CONTAINING PROTEIN"/>
    <property type="match status" value="1"/>
</dbReference>
<dbReference type="Proteomes" id="UP001165396">
    <property type="component" value="Unassembled WGS sequence"/>
</dbReference>
<accession>A0ABT1YVT9</accession>
<feature type="transmembrane region" description="Helical" evidence="1">
    <location>
        <begin position="194"/>
        <end position="218"/>
    </location>
</feature>
<comment type="caution">
    <text evidence="2">The sequence shown here is derived from an EMBL/GenBank/DDBJ whole genome shotgun (WGS) entry which is preliminary data.</text>
</comment>
<organism evidence="2 3">
    <name type="scientific">Pseudosulfitobacter koreensis</name>
    <dbReference type="NCBI Taxonomy" id="2968472"/>
    <lineage>
        <taxon>Bacteria</taxon>
        <taxon>Pseudomonadati</taxon>
        <taxon>Pseudomonadota</taxon>
        <taxon>Alphaproteobacteria</taxon>
        <taxon>Rhodobacterales</taxon>
        <taxon>Roseobacteraceae</taxon>
        <taxon>Pseudosulfitobacter</taxon>
    </lineage>
</organism>
<dbReference type="EMBL" id="JANKJG010000001">
    <property type="protein sequence ID" value="MCR8824997.1"/>
    <property type="molecule type" value="Genomic_DNA"/>
</dbReference>
<name>A0ABT1YVT9_9RHOB</name>
<dbReference type="InterPro" id="IPR005625">
    <property type="entry name" value="PepSY-ass_TM"/>
</dbReference>
<proteinExistence type="predicted"/>
<sequence>MVSIDPTAAPARSSDTSAFYRAAWRWHFYAGLYVIPFFAILALTGMAMLWIAFLGGRDGERIPVVPQDAPLAVSAQADAAIAAVHDSVLVQYVAPRAADRAAVFRVDRDGVATMVAVDPYTAQVLQSWPRRSGWYDLADNIHSELLLGTTGDRLLEIAASLGMVLIATGLYMWWPRGTGWRRALMPSFRGGRGAWKSVHGAIGLWISVVLVFFLISGLSWSGVWGEKMVQAWSQFPAEKWDNVPLSDQTHGSMNHGPKEVPWALEQTPMPASGSTAGTAAAPRSPDIDSIDALARQIGFDARYQMNLPRGATGVWTLSRDSMNNDSISPTADRTTHIDRFTGNILADVRFDDYALAGKAMAVGTALHMGTLGLWSVLANTLVCLAVLALCLTSVVMWWKRRRGAGLRLAAPPLPSEMPLWRGAVLVGLAVSLAFPMAGIALLTVLALDLLAVRRIAPLKRLLS</sequence>
<dbReference type="RefSeq" id="WP_258292678.1">
    <property type="nucleotide sequence ID" value="NZ_JANKJG010000001.1"/>
</dbReference>
<keyword evidence="1" id="KW-0472">Membrane</keyword>
<feature type="transmembrane region" description="Helical" evidence="1">
    <location>
        <begin position="418"/>
        <end position="451"/>
    </location>
</feature>